<feature type="compositionally biased region" description="Low complexity" evidence="2">
    <location>
        <begin position="215"/>
        <end position="225"/>
    </location>
</feature>
<feature type="region of interest" description="Disordered" evidence="2">
    <location>
        <begin position="47"/>
        <end position="68"/>
    </location>
</feature>
<gene>
    <name evidence="3" type="ORF">EAH_00047210</name>
</gene>
<dbReference type="OMA" id="LAFSHEH"/>
<proteinExistence type="predicted"/>
<feature type="region of interest" description="Disordered" evidence="2">
    <location>
        <begin position="393"/>
        <end position="416"/>
    </location>
</feature>
<evidence type="ECO:0000256" key="2">
    <source>
        <dbReference type="SAM" id="MobiDB-lite"/>
    </source>
</evidence>
<feature type="compositionally biased region" description="Low complexity" evidence="2">
    <location>
        <begin position="628"/>
        <end position="638"/>
    </location>
</feature>
<feature type="region of interest" description="Disordered" evidence="2">
    <location>
        <begin position="733"/>
        <end position="754"/>
    </location>
</feature>
<feature type="compositionally biased region" description="Gly residues" evidence="2">
    <location>
        <begin position="737"/>
        <end position="749"/>
    </location>
</feature>
<reference evidence="3" key="1">
    <citation type="submission" date="2013-10" db="EMBL/GenBank/DDBJ databases">
        <title>Genomic analysis of the causative agents of coccidiosis in chickens.</title>
        <authorList>
            <person name="Reid A.J."/>
            <person name="Blake D."/>
            <person name="Billington K."/>
            <person name="Browne H."/>
            <person name="Dunn M."/>
            <person name="Hung S."/>
            <person name="Kawahara F."/>
            <person name="Miranda-Saavedra D."/>
            <person name="Mourier T."/>
            <person name="Nagra H."/>
            <person name="Otto T.D."/>
            <person name="Rawlings N."/>
            <person name="Sanchez A."/>
            <person name="Sanders M."/>
            <person name="Subramaniam C."/>
            <person name="Tay Y."/>
            <person name="Dear P."/>
            <person name="Doerig C."/>
            <person name="Gruber A."/>
            <person name="Parkinson J."/>
            <person name="Shirley M."/>
            <person name="Wan K.L."/>
            <person name="Berriman M."/>
            <person name="Tomley F."/>
            <person name="Pain A."/>
        </authorList>
    </citation>
    <scope>NUCLEOTIDE SEQUENCE</scope>
    <source>
        <strain evidence="3">Houghton</strain>
    </source>
</reference>
<dbReference type="PANTHER" id="PTHR23159:SF31">
    <property type="entry name" value="CENTROSOME-ASSOCIATED PROTEIN CEP250 ISOFORM X1"/>
    <property type="match status" value="1"/>
</dbReference>
<name>U6GZT8_EIMAC</name>
<evidence type="ECO:0000313" key="3">
    <source>
        <dbReference type="EMBL" id="CDI84004.1"/>
    </source>
</evidence>
<keyword evidence="4" id="KW-1185">Reference proteome</keyword>
<evidence type="ECO:0000256" key="1">
    <source>
        <dbReference type="SAM" id="Coils"/>
    </source>
</evidence>
<keyword evidence="1" id="KW-0175">Coiled coil</keyword>
<feature type="coiled-coil region" evidence="1">
    <location>
        <begin position="1283"/>
        <end position="1310"/>
    </location>
</feature>
<feature type="region of interest" description="Disordered" evidence="2">
    <location>
        <begin position="534"/>
        <end position="565"/>
    </location>
</feature>
<dbReference type="PANTHER" id="PTHR23159">
    <property type="entry name" value="CENTROSOMAL PROTEIN 2"/>
    <property type="match status" value="1"/>
</dbReference>
<accession>U6GZT8</accession>
<dbReference type="VEuPathDB" id="ToxoDB:EAH_00047210"/>
<feature type="region of interest" description="Disordered" evidence="2">
    <location>
        <begin position="1688"/>
        <end position="1720"/>
    </location>
</feature>
<dbReference type="GeneID" id="25272791"/>
<sequence>MLRFSHPVTRALRNSHRGPRMGFRRVRLGSFAGRNFSSSGGALSASAPAAAATTEQEGSPQGRLTGKEDCTVFGSHGKQLHWKATPPPAAALRCSSRGVYTARHRPPRVAPFRGGPSVFEFSKAASEGLLPNTFVSPGAVPATTASTADPAAPGVPAAAAAAGAAARDEERRTSNTAYALSSQLIGRGVPLVGLYKRKLRVSAVNAGKQQEGEQQKQQQHQPRQPMHGNATRSSGVSLGVPSPKETNGRTADDAAAVEMLQATWRLMRRAAQQQRQVLPYRVAANISLLLKDTAAALQQAEEFAASKEPNQVVATSAPTATATAARIAAAATETTEAAGPNESLLRLCLNVLAFGATYLERQIKELGEAAPAAAAPAGAELCIEHLSLQPVLQQPRQQRNRGRSSSSSVGNISDRNSQAQPLYMPPALLLQTAAVVVGWLQQQQQSLAAGGSRLEVLQPTEAAAALRSLFLLLCHYAPLQHLRPAASAAAIPVFIHLLHQQHALQWPAALSTYRALLLSERAVRLQQPQEAFAAPGSTLRRGEQQQQQQKQRREQHQPASGQLPSVGPISSYWDGYGAQLGTPSLLELYAHLDCALLAFLSKRALIPVQEGGWTAQPQLWRERLPKEQQQQQQQQQQQLAEGNEPGPVFSVAPLECAQLLLRPSACPAVRLAVGGELLQLLLLLQRDPSAYMQQLLLRRGEGEPLLLRETSALSTIAAAARSVLSWTGLAYQSTGRSSGGGSGSSGGSRSGSMAPQHQVELSCLRRDLLQAARGGLLSLLLSSSYRRAVTLPSDGMYGQYQQQQERLLLHRLQALAALSEVYAHPEVFTTPIASALLWEALMLLRIFAREETKTAGPRPAAAAGAVAGPTAADRQRLTPVLTPLLKLADRLSCVPSLSGGQWPMTAAAPTAATAAGAGIAYGEPALLQQATRFFGGSPVFLVELLREIAVQQQEWLVKEVSLWGALPQLQQQQQQQQQQQAQQPHRKHQQTLQPLSLLHAPKQLSAVVAGIGCITSSLLKAIWGYEGGAAALVYLQLQRAHSCLSALHADPAFLPSLLSMRLHWQQQQQQHQQQHIADTRHGCLTDAWTLMSRTDYAFGLWLKRQQQQALLHSMHEQQHHTFAAAATFWHHSAPNISHDTSTVGVHQRQQQQVTHPDQLRLQHQLAAARSGCGWEEQSSSSNSCSRSYTISPDSMLWESSLLQESATLLASATPLAALAWHSLGTQQQVQPQEQQQPKHQQQELQQRQELVLPLGTVLRAVKKQIAQHSAALHAEAPFLQVQRQTDEQLMQLLQQHLQQLQHQLQRMRQQQIGAGVLADTIPYTHREQQQRKLQQEPTATAAALRIQRLMHECACADISPPQAPEELLSLLQDVYCMLQSAQTGLEQRIAAGACSTPERPSATAVEALTAAAASTTAASLGAAGSLPTSTQSCVGQPAESARIAASGSGNTNSLSNNDSLSTVIPLGMQIRIGCCVIAGPPADPPVELLQLLALFVSPLWLLRVLPGLAGVAALLHSCSPIRDSNAQHFSHLQQRVNLMLQLRKLHQQQQRLSQALKRVLQLQQRRITQQHAVVSSLRAAAEQRHLQQRQQQLPGEQHFRTKQQERQQARWERLVQRRVQQQEVEAESNKNRLVVLSSASAALAFSHEHFKQSVVRQLLLPQLLQQDRLLRRIEKLLQRCRRLNFLRRQMKKTSSSSNSSIGQEVPFQRQEQQQDEHQEPLRGEVMTSLAFAIDELHAVLGDALEYRRLDMQHSVALEKLHAVKEQQQQHQRRRGDAFADWAHTALCSCSSSLLQAAADLKRPPSVKWIIHTWRALLIEDALRVSQRQSRQQEKQREELQQQLFAALALRIRNQTAAGQQPLDVAELLSADCPLPPRVSAALFSLLYRHSLPLLLHPQQQLLLLFSAFRAEQEQHWCGTAAQAGAALAGMAPGVLQGARRRVDERLLSLLLPHVERFASGDPIAAEEAGTATTVALRTGSTTMGGSPWPAEWLQQGEELPSVFAYTSQVAVFAAAAVAAVPSPLLPQEVTDLWQQHRQKLVQERLDGTGAAPAAPKRGLSHTFSTAELQQRIGSVLQQINASLLLQQDTWCRLRRVLHHEAQQQQRLQQQLGVVRQKDSATASHAAADSLHHQAFAAAESLPTGVVQQQTAGKLHLLQPSLHVLQQCSRLALAFCSWGQFECLALPLLLQVAAAAVHALRPLAPVWLQQQQQALQHAAALENLHPPLLVLQQQQLSRARAAIEEATGDLGITVSLLQCLCPQILRGLMHATDLQRLLNDCDALLDAAAAARRHIPLSHPSAAATEKVAEVDSVRGVAAHPTRAASGAAKANDAGAAAGANSLGIDAKTAFSGAADALEYCTPTAAETTEATGAVEELHDAATAKPSTKGGWDWHLLETEVASILRELIPAAEGSPAKAAHLRVCGLACTRTQHHDVEPSPLQQLLQPLQLQRQGKPLLLAFIFPADTWGRRQGILLPKKLLQLFLLRRLGWEVRLVNLSDCRDKSPLELQRLLVAELNAGRTQTSLWSLHPLQGEGVSTERLSEAEDWPS</sequence>
<feature type="compositionally biased region" description="Low complexity" evidence="2">
    <location>
        <begin position="1694"/>
        <end position="1711"/>
    </location>
</feature>
<organism evidence="3 4">
    <name type="scientific">Eimeria acervulina</name>
    <name type="common">Coccidian parasite</name>
    <dbReference type="NCBI Taxonomy" id="5801"/>
    <lineage>
        <taxon>Eukaryota</taxon>
        <taxon>Sar</taxon>
        <taxon>Alveolata</taxon>
        <taxon>Apicomplexa</taxon>
        <taxon>Conoidasida</taxon>
        <taxon>Coccidia</taxon>
        <taxon>Eucoccidiorida</taxon>
        <taxon>Eimeriorina</taxon>
        <taxon>Eimeriidae</taxon>
        <taxon>Eimeria</taxon>
    </lineage>
</organism>
<feature type="region of interest" description="Disordered" evidence="2">
    <location>
        <begin position="205"/>
        <end position="252"/>
    </location>
</feature>
<dbReference type="OrthoDB" id="347079at2759"/>
<feature type="region of interest" description="Disordered" evidence="2">
    <location>
        <begin position="624"/>
        <end position="644"/>
    </location>
</feature>
<protein>
    <recommendedName>
        <fullName evidence="5">RAP domain-containing protein</fullName>
    </recommendedName>
</protein>
<dbReference type="RefSeq" id="XP_013246936.1">
    <property type="nucleotide sequence ID" value="XM_013391482.1"/>
</dbReference>
<evidence type="ECO:0000313" key="4">
    <source>
        <dbReference type="Proteomes" id="UP000018050"/>
    </source>
</evidence>
<evidence type="ECO:0008006" key="5">
    <source>
        <dbReference type="Google" id="ProtNLM"/>
    </source>
</evidence>
<dbReference type="EMBL" id="HG673562">
    <property type="protein sequence ID" value="CDI84004.1"/>
    <property type="molecule type" value="Genomic_DNA"/>
</dbReference>
<reference evidence="3" key="2">
    <citation type="submission" date="2013-10" db="EMBL/GenBank/DDBJ databases">
        <authorList>
            <person name="Aslett M."/>
        </authorList>
    </citation>
    <scope>NUCLEOTIDE SEQUENCE</scope>
    <source>
        <strain evidence="3">Houghton</strain>
    </source>
</reference>
<dbReference type="Proteomes" id="UP000018050">
    <property type="component" value="Unassembled WGS sequence"/>
</dbReference>